<accession>A0A0C3F051</accession>
<keyword evidence="2" id="KW-1185">Reference proteome</keyword>
<gene>
    <name evidence="1" type="ORF">PILCRDRAFT_11369</name>
</gene>
<reference evidence="1 2" key="1">
    <citation type="submission" date="2014-04" db="EMBL/GenBank/DDBJ databases">
        <authorList>
            <consortium name="DOE Joint Genome Institute"/>
            <person name="Kuo A."/>
            <person name="Tarkka M."/>
            <person name="Buscot F."/>
            <person name="Kohler A."/>
            <person name="Nagy L.G."/>
            <person name="Floudas D."/>
            <person name="Copeland A."/>
            <person name="Barry K.W."/>
            <person name="Cichocki N."/>
            <person name="Veneault-Fourrey C."/>
            <person name="LaButti K."/>
            <person name="Lindquist E.A."/>
            <person name="Lipzen A."/>
            <person name="Lundell T."/>
            <person name="Morin E."/>
            <person name="Murat C."/>
            <person name="Sun H."/>
            <person name="Tunlid A."/>
            <person name="Henrissat B."/>
            <person name="Grigoriev I.V."/>
            <person name="Hibbett D.S."/>
            <person name="Martin F."/>
            <person name="Nordberg H.P."/>
            <person name="Cantor M.N."/>
            <person name="Hua S.X."/>
        </authorList>
    </citation>
    <scope>NUCLEOTIDE SEQUENCE [LARGE SCALE GENOMIC DNA]</scope>
    <source>
        <strain evidence="1 2">F 1598</strain>
    </source>
</reference>
<organism evidence="1 2">
    <name type="scientific">Piloderma croceum (strain F 1598)</name>
    <dbReference type="NCBI Taxonomy" id="765440"/>
    <lineage>
        <taxon>Eukaryota</taxon>
        <taxon>Fungi</taxon>
        <taxon>Dikarya</taxon>
        <taxon>Basidiomycota</taxon>
        <taxon>Agaricomycotina</taxon>
        <taxon>Agaricomycetes</taxon>
        <taxon>Agaricomycetidae</taxon>
        <taxon>Atheliales</taxon>
        <taxon>Atheliaceae</taxon>
        <taxon>Piloderma</taxon>
    </lineage>
</organism>
<dbReference type="HOGENOM" id="CLU_3015009_0_0_1"/>
<dbReference type="EMBL" id="KN833018">
    <property type="protein sequence ID" value="KIM78145.1"/>
    <property type="molecule type" value="Genomic_DNA"/>
</dbReference>
<proteinExistence type="predicted"/>
<dbReference type="AlphaFoldDB" id="A0A0C3F051"/>
<evidence type="ECO:0000313" key="2">
    <source>
        <dbReference type="Proteomes" id="UP000054166"/>
    </source>
</evidence>
<dbReference type="InParanoid" id="A0A0C3F051"/>
<protein>
    <submittedName>
        <fullName evidence="1">Uncharacterized protein</fullName>
    </submittedName>
</protein>
<sequence>MRMISRFSLTSYKPAGLKLSSSDYLFKETWNEAKAAMQIVKAIRKNLNLTWEQAKR</sequence>
<name>A0A0C3F051_PILCF</name>
<reference evidence="2" key="2">
    <citation type="submission" date="2015-01" db="EMBL/GenBank/DDBJ databases">
        <title>Evolutionary Origins and Diversification of the Mycorrhizal Mutualists.</title>
        <authorList>
            <consortium name="DOE Joint Genome Institute"/>
            <consortium name="Mycorrhizal Genomics Consortium"/>
            <person name="Kohler A."/>
            <person name="Kuo A."/>
            <person name="Nagy L.G."/>
            <person name="Floudas D."/>
            <person name="Copeland A."/>
            <person name="Barry K.W."/>
            <person name="Cichocki N."/>
            <person name="Veneault-Fourrey C."/>
            <person name="LaButti K."/>
            <person name="Lindquist E.A."/>
            <person name="Lipzen A."/>
            <person name="Lundell T."/>
            <person name="Morin E."/>
            <person name="Murat C."/>
            <person name="Riley R."/>
            <person name="Ohm R."/>
            <person name="Sun H."/>
            <person name="Tunlid A."/>
            <person name="Henrissat B."/>
            <person name="Grigoriev I.V."/>
            <person name="Hibbett D.S."/>
            <person name="Martin F."/>
        </authorList>
    </citation>
    <scope>NUCLEOTIDE SEQUENCE [LARGE SCALE GENOMIC DNA]</scope>
    <source>
        <strain evidence="2">F 1598</strain>
    </source>
</reference>
<dbReference type="Proteomes" id="UP000054166">
    <property type="component" value="Unassembled WGS sequence"/>
</dbReference>
<evidence type="ECO:0000313" key="1">
    <source>
        <dbReference type="EMBL" id="KIM78145.1"/>
    </source>
</evidence>